<reference evidence="2 3" key="1">
    <citation type="submission" date="2024-06" db="EMBL/GenBank/DDBJ databases">
        <title>Genomic Encyclopedia of Type Strains, Phase IV (KMG-IV): sequencing the most valuable type-strain genomes for metagenomic binning, comparative biology and taxonomic classification.</title>
        <authorList>
            <person name="Goeker M."/>
        </authorList>
    </citation>
    <scope>NUCLEOTIDE SEQUENCE [LARGE SCALE GENOMIC DNA]</scope>
    <source>
        <strain evidence="2 3">DSM 21331</strain>
    </source>
</reference>
<feature type="region of interest" description="Disordered" evidence="1">
    <location>
        <begin position="120"/>
        <end position="159"/>
    </location>
</feature>
<sequence>MFDQHSDHACTTPNRPFANTEWRLLVDGLEHRTSGYFIAADMIAMRRGDLWEWPLHLSEKSWCGPRAFREAFLAALDAFGISPDANLARSFALGFGLVAGPGTRVGGEDFVALCELVRPKPPATPRKRSAASEARTPSRRTAMPVPQRTGEPNRQRATL</sequence>
<organism evidence="2 3">
    <name type="scientific">Methylobacterium goesingense</name>
    <dbReference type="NCBI Taxonomy" id="243690"/>
    <lineage>
        <taxon>Bacteria</taxon>
        <taxon>Pseudomonadati</taxon>
        <taxon>Pseudomonadota</taxon>
        <taxon>Alphaproteobacteria</taxon>
        <taxon>Hyphomicrobiales</taxon>
        <taxon>Methylobacteriaceae</taxon>
        <taxon>Methylobacterium</taxon>
    </lineage>
</organism>
<dbReference type="Proteomes" id="UP001549145">
    <property type="component" value="Unassembled WGS sequence"/>
</dbReference>
<protein>
    <submittedName>
        <fullName evidence="2">Uncharacterized protein</fullName>
    </submittedName>
</protein>
<proteinExistence type="predicted"/>
<feature type="compositionally biased region" description="Polar residues" evidence="1">
    <location>
        <begin position="150"/>
        <end position="159"/>
    </location>
</feature>
<keyword evidence="3" id="KW-1185">Reference proteome</keyword>
<gene>
    <name evidence="2" type="ORF">ABID43_001806</name>
</gene>
<accession>A0ABV2L368</accession>
<name>A0ABV2L368_9HYPH</name>
<dbReference type="RefSeq" id="WP_238275375.1">
    <property type="nucleotide sequence ID" value="NZ_BPQL01000006.1"/>
</dbReference>
<evidence type="ECO:0000256" key="1">
    <source>
        <dbReference type="SAM" id="MobiDB-lite"/>
    </source>
</evidence>
<evidence type="ECO:0000313" key="2">
    <source>
        <dbReference type="EMBL" id="MET3692275.1"/>
    </source>
</evidence>
<dbReference type="EMBL" id="JBEPMM010000003">
    <property type="protein sequence ID" value="MET3692275.1"/>
    <property type="molecule type" value="Genomic_DNA"/>
</dbReference>
<evidence type="ECO:0000313" key="3">
    <source>
        <dbReference type="Proteomes" id="UP001549145"/>
    </source>
</evidence>
<comment type="caution">
    <text evidence="2">The sequence shown here is derived from an EMBL/GenBank/DDBJ whole genome shotgun (WGS) entry which is preliminary data.</text>
</comment>